<accession>A0A8E3APH2</accession>
<dbReference type="AlphaFoldDB" id="A0A8E3APH2"/>
<evidence type="ECO:0000313" key="2">
    <source>
        <dbReference type="EMBL" id="PTW44109.1"/>
    </source>
</evidence>
<reference evidence="2 3" key="1">
    <citation type="submission" date="2018-04" db="EMBL/GenBank/DDBJ databases">
        <title>Genomic Encyclopedia of Archaeal and Bacterial Type Strains, Phase II (KMG-II): from individual species to whole genera.</title>
        <authorList>
            <person name="Goeker M."/>
        </authorList>
    </citation>
    <scope>NUCLEOTIDE SEQUENCE [LARGE SCALE GENOMIC DNA]</scope>
    <source>
        <strain evidence="2 3">DSM 19783</strain>
    </source>
</reference>
<sequence>MTTGCAAVGGFFLYQWLARLADLRPSMLRRSAPSWCAALTASRAFGIPQGKSGRVLFNIPLQQKLCPRAWRNAPERTSRHPERRRHRRRADGRGGGRPAGARTRRRPAATGGAGTRGVSRRGSTRPPGTQARRKTPPAGRVPPCGTAASFRPWRIACRPAGGWRPFEGGGSRCRVPSCAHKTTTPGTFAATAPASQMPILALQDSCIAKPALDPAAICAGQEIEPAVTVLAFVVRRHDPYCLCVAGSDRARRLHEQESENTCPQELSLVWRPISS</sequence>
<feature type="region of interest" description="Disordered" evidence="1">
    <location>
        <begin position="68"/>
        <end position="147"/>
    </location>
</feature>
<protein>
    <submittedName>
        <fullName evidence="2">Uncharacterized protein</fullName>
    </submittedName>
</protein>
<evidence type="ECO:0000313" key="3">
    <source>
        <dbReference type="Proteomes" id="UP000244037"/>
    </source>
</evidence>
<comment type="caution">
    <text evidence="2">The sequence shown here is derived from an EMBL/GenBank/DDBJ whole genome shotgun (WGS) entry which is preliminary data.</text>
</comment>
<dbReference type="Proteomes" id="UP000244037">
    <property type="component" value="Unassembled WGS sequence"/>
</dbReference>
<proteinExistence type="predicted"/>
<keyword evidence="3" id="KW-1185">Reference proteome</keyword>
<name>A0A8E3APH2_9RHOB</name>
<feature type="compositionally biased region" description="Basic residues" evidence="1">
    <location>
        <begin position="81"/>
        <end position="90"/>
    </location>
</feature>
<gene>
    <name evidence="2" type="ORF">C8N38_1183</name>
</gene>
<evidence type="ECO:0000256" key="1">
    <source>
        <dbReference type="SAM" id="MobiDB-lite"/>
    </source>
</evidence>
<organism evidence="2 3">
    <name type="scientific">Rhodovulum kholense</name>
    <dbReference type="NCBI Taxonomy" id="453584"/>
    <lineage>
        <taxon>Bacteria</taxon>
        <taxon>Pseudomonadati</taxon>
        <taxon>Pseudomonadota</taxon>
        <taxon>Alphaproteobacteria</taxon>
        <taxon>Rhodobacterales</taxon>
        <taxon>Paracoccaceae</taxon>
        <taxon>Rhodovulum</taxon>
    </lineage>
</organism>
<dbReference type="EMBL" id="QAYC01000018">
    <property type="protein sequence ID" value="PTW44109.1"/>
    <property type="molecule type" value="Genomic_DNA"/>
</dbReference>